<comment type="caution">
    <text evidence="14">The sequence shown here is derived from an EMBL/GenBank/DDBJ whole genome shotgun (WGS) entry which is preliminary data.</text>
</comment>
<accession>A0A6A6N506</accession>
<keyword evidence="7" id="KW-0677">Repeat</keyword>
<sequence>MVDCLESDREALVDFRKGLIDPGNRFSTWQGTNCCQWQGILCDGRTGAVITVDLHNPHPPNVGKMDLQNPLPSDSSASDRYGLWNLSGELRPSLTALKSLRYLDLSFNTFSGIPIPSFFDSWQNLQYLNLSNAGFSGVIPPNLGNLTRLQYLDVTDYDLHVLNAENLDWVTGLVSLKYLAMSGVNLSVIGSNWVGQLNKLPHLTELHLYSCLLSGSISSPISVNFTSLAVVDLSFNIFNSRFPAWLANISSLVSIDVSFSGLNVGRFPHVFSELPNLRFLKLVNTFNKARCSKIFTGSWKKIEVLDLSFNRLYGKLPASLGNMTSLTYLSLYWNDIQGRIPSSIGKLCNLKYLSLRFNNLTGKIPEFLGGTVNCTSETPFPSLEVIVLSSNQLVGQLPNWLGSLKNLAVLDLEYNSLQGPIPPLGNLKKLVVLKLSENELNGTLLDSLQHLSELYLLDVSNNHLTGIISEAHFSKLSKLKTLDLSGNSFILNVTSFWVPPFQLESLYISSCFLNSSFPVWLKSQSDIIYLHFSNASVSGIVPDWFWEMSANLKDLNASFNQLQGRLPNPLKLSAVVLDLSSNLFEGHIPLPSAPLWLLDLSNNQFSGPIPNRLGELACNVNAQMVDCLESDREALVDFRKGLIDPGNRLSTWQGTNCCQWQGILCDGRTGAVITVDLHNPHPPNVGKMDLQNPLPSDSSASDRYGFWNLSGELRPSLTALKSLRYLDLSFNTFSGIPIPSFFDSWQNLQYLNLSNAGFSGVIPPNLGNLTRLQYLDITDYDLHVLSAENLDWVTGLVSLKYLAMSGVNLSVIGSNWVGQLNKLPHLTSCTYILVSYLDPFHLLSLLILLHLQS</sequence>
<reference evidence="14 15" key="1">
    <citation type="journal article" date="2020" name="Mol. Plant">
        <title>The Chromosome-Based Rubber Tree Genome Provides New Insights into Spurge Genome Evolution and Rubber Biosynthesis.</title>
        <authorList>
            <person name="Liu J."/>
            <person name="Shi C."/>
            <person name="Shi C.C."/>
            <person name="Li W."/>
            <person name="Zhang Q.J."/>
            <person name="Zhang Y."/>
            <person name="Li K."/>
            <person name="Lu H.F."/>
            <person name="Shi C."/>
            <person name="Zhu S.T."/>
            <person name="Xiao Z.Y."/>
            <person name="Nan H."/>
            <person name="Yue Y."/>
            <person name="Zhu X.G."/>
            <person name="Wu Y."/>
            <person name="Hong X.N."/>
            <person name="Fan G.Y."/>
            <person name="Tong Y."/>
            <person name="Zhang D."/>
            <person name="Mao C.L."/>
            <person name="Liu Y.L."/>
            <person name="Hao S.J."/>
            <person name="Liu W.Q."/>
            <person name="Lv M.Q."/>
            <person name="Zhang H.B."/>
            <person name="Liu Y."/>
            <person name="Hu-Tang G.R."/>
            <person name="Wang J.P."/>
            <person name="Wang J.H."/>
            <person name="Sun Y.H."/>
            <person name="Ni S.B."/>
            <person name="Chen W.B."/>
            <person name="Zhang X.C."/>
            <person name="Jiao Y.N."/>
            <person name="Eichler E.E."/>
            <person name="Li G.H."/>
            <person name="Liu X."/>
            <person name="Gao L.Z."/>
        </authorList>
    </citation>
    <scope>NUCLEOTIDE SEQUENCE [LARGE SCALE GENOMIC DNA]</scope>
    <source>
        <strain evidence="15">cv. GT1</strain>
        <tissue evidence="14">Leaf</tissue>
    </source>
</reference>
<evidence type="ECO:0000256" key="7">
    <source>
        <dbReference type="ARBA" id="ARBA00022737"/>
    </source>
</evidence>
<keyword evidence="9" id="KW-0472">Membrane</keyword>
<dbReference type="SUPFAM" id="SSF52058">
    <property type="entry name" value="L domain-like"/>
    <property type="match status" value="2"/>
</dbReference>
<evidence type="ECO:0000256" key="10">
    <source>
        <dbReference type="ARBA" id="ARBA00023170"/>
    </source>
</evidence>
<comment type="subcellular location">
    <subcellularLocation>
        <location evidence="1">Cell membrane</location>
        <topology evidence="1">Single-pass type I membrane protein</topology>
    </subcellularLocation>
</comment>
<dbReference type="InterPro" id="IPR013210">
    <property type="entry name" value="LRR_N_plant-typ"/>
</dbReference>
<keyword evidence="11" id="KW-0325">Glycoprotein</keyword>
<keyword evidence="5" id="KW-0812">Transmembrane</keyword>
<dbReference type="SUPFAM" id="SSF52047">
    <property type="entry name" value="RNI-like"/>
    <property type="match status" value="1"/>
</dbReference>
<dbReference type="Gene3D" id="3.80.10.10">
    <property type="entry name" value="Ribonuclease Inhibitor"/>
    <property type="match status" value="6"/>
</dbReference>
<dbReference type="InterPro" id="IPR001611">
    <property type="entry name" value="Leu-rich_rpt"/>
</dbReference>
<keyword evidence="3" id="KW-1003">Cell membrane</keyword>
<dbReference type="GO" id="GO:0005886">
    <property type="term" value="C:plasma membrane"/>
    <property type="evidence" value="ECO:0007669"/>
    <property type="project" value="UniProtKB-SubCell"/>
</dbReference>
<dbReference type="Proteomes" id="UP000467840">
    <property type="component" value="Chromosome 10"/>
</dbReference>
<name>A0A6A6N506_HEVBR</name>
<dbReference type="EMBL" id="JAAGAX010000003">
    <property type="protein sequence ID" value="KAF2319628.1"/>
    <property type="molecule type" value="Genomic_DNA"/>
</dbReference>
<organism evidence="14 15">
    <name type="scientific">Hevea brasiliensis</name>
    <name type="common">Para rubber tree</name>
    <name type="synonym">Siphonia brasiliensis</name>
    <dbReference type="NCBI Taxonomy" id="3981"/>
    <lineage>
        <taxon>Eukaryota</taxon>
        <taxon>Viridiplantae</taxon>
        <taxon>Streptophyta</taxon>
        <taxon>Embryophyta</taxon>
        <taxon>Tracheophyta</taxon>
        <taxon>Spermatophyta</taxon>
        <taxon>Magnoliopsida</taxon>
        <taxon>eudicotyledons</taxon>
        <taxon>Gunneridae</taxon>
        <taxon>Pentapetalae</taxon>
        <taxon>rosids</taxon>
        <taxon>fabids</taxon>
        <taxon>Malpighiales</taxon>
        <taxon>Euphorbiaceae</taxon>
        <taxon>Crotonoideae</taxon>
        <taxon>Micrandreae</taxon>
        <taxon>Hevea</taxon>
    </lineage>
</organism>
<dbReference type="InterPro" id="IPR003591">
    <property type="entry name" value="Leu-rich_rpt_typical-subtyp"/>
</dbReference>
<dbReference type="AlphaFoldDB" id="A0A6A6N506"/>
<dbReference type="PANTHER" id="PTHR48063">
    <property type="entry name" value="LRR RECEPTOR-LIKE KINASE"/>
    <property type="match status" value="1"/>
</dbReference>
<proteinExistence type="inferred from homology"/>
<feature type="domain" description="Leucine-rich repeat-containing N-terminal plant-type" evidence="12">
    <location>
        <begin position="6"/>
        <end position="43"/>
    </location>
</feature>
<evidence type="ECO:0000256" key="5">
    <source>
        <dbReference type="ARBA" id="ARBA00022692"/>
    </source>
</evidence>
<comment type="similarity">
    <text evidence="2">Belongs to the RLP family.</text>
</comment>
<dbReference type="Pfam" id="PF08263">
    <property type="entry name" value="LRRNT_2"/>
    <property type="match status" value="2"/>
</dbReference>
<dbReference type="Pfam" id="PF00560">
    <property type="entry name" value="LRR_1"/>
    <property type="match status" value="5"/>
</dbReference>
<evidence type="ECO:0000256" key="1">
    <source>
        <dbReference type="ARBA" id="ARBA00004251"/>
    </source>
</evidence>
<keyword evidence="4" id="KW-0433">Leucine-rich repeat</keyword>
<dbReference type="Pfam" id="PF13855">
    <property type="entry name" value="LRR_8"/>
    <property type="match status" value="1"/>
</dbReference>
<evidence type="ECO:0000256" key="8">
    <source>
        <dbReference type="ARBA" id="ARBA00022989"/>
    </source>
</evidence>
<dbReference type="SMART" id="SM00369">
    <property type="entry name" value="LRR_TYP"/>
    <property type="match status" value="7"/>
</dbReference>
<evidence type="ECO:0000256" key="3">
    <source>
        <dbReference type="ARBA" id="ARBA00022475"/>
    </source>
</evidence>
<evidence type="ECO:0000259" key="13">
    <source>
        <dbReference type="Pfam" id="PF23598"/>
    </source>
</evidence>
<evidence type="ECO:0000256" key="11">
    <source>
        <dbReference type="ARBA" id="ARBA00023180"/>
    </source>
</evidence>
<keyword evidence="10" id="KW-0675">Receptor</keyword>
<evidence type="ECO:0000313" key="15">
    <source>
        <dbReference type="Proteomes" id="UP000467840"/>
    </source>
</evidence>
<evidence type="ECO:0008006" key="16">
    <source>
        <dbReference type="Google" id="ProtNLM"/>
    </source>
</evidence>
<dbReference type="Pfam" id="PF23598">
    <property type="entry name" value="LRR_14"/>
    <property type="match status" value="1"/>
</dbReference>
<feature type="domain" description="Leucine-rich repeat-containing N-terminal plant-type" evidence="12">
    <location>
        <begin position="629"/>
        <end position="666"/>
    </location>
</feature>
<protein>
    <recommendedName>
        <fullName evidence="16">Leucine-rich repeat-containing N-terminal plant-type domain-containing protein</fullName>
    </recommendedName>
</protein>
<dbReference type="InterPro" id="IPR032675">
    <property type="entry name" value="LRR_dom_sf"/>
</dbReference>
<evidence type="ECO:0000259" key="12">
    <source>
        <dbReference type="Pfam" id="PF08263"/>
    </source>
</evidence>
<dbReference type="InterPro" id="IPR046956">
    <property type="entry name" value="RLP23-like"/>
</dbReference>
<evidence type="ECO:0000256" key="2">
    <source>
        <dbReference type="ARBA" id="ARBA00009592"/>
    </source>
</evidence>
<keyword evidence="8" id="KW-1133">Transmembrane helix</keyword>
<gene>
    <name evidence="14" type="ORF">GH714_017691</name>
</gene>
<keyword evidence="6" id="KW-0732">Signal</keyword>
<keyword evidence="15" id="KW-1185">Reference proteome</keyword>
<evidence type="ECO:0000256" key="9">
    <source>
        <dbReference type="ARBA" id="ARBA00023136"/>
    </source>
</evidence>
<dbReference type="InterPro" id="IPR055414">
    <property type="entry name" value="LRR_R13L4/SHOC2-like"/>
</dbReference>
<feature type="domain" description="Disease resistance R13L4/SHOC-2-like LRR" evidence="13">
    <location>
        <begin position="88"/>
        <end position="294"/>
    </location>
</feature>
<evidence type="ECO:0000256" key="4">
    <source>
        <dbReference type="ARBA" id="ARBA00022614"/>
    </source>
</evidence>
<dbReference type="FunFam" id="3.80.10.10:FF:001347">
    <property type="entry name" value="LRR receptor-like serine/threonine-protein kinase GSO2"/>
    <property type="match status" value="1"/>
</dbReference>
<dbReference type="FunFam" id="3.80.10.10:FF:000383">
    <property type="entry name" value="Leucine-rich repeat receptor protein kinase EMS1"/>
    <property type="match status" value="1"/>
</dbReference>
<evidence type="ECO:0000256" key="6">
    <source>
        <dbReference type="ARBA" id="ARBA00022729"/>
    </source>
</evidence>
<evidence type="ECO:0000313" key="14">
    <source>
        <dbReference type="EMBL" id="KAF2319628.1"/>
    </source>
</evidence>
<dbReference type="PANTHER" id="PTHR48063:SF16">
    <property type="entry name" value="LRR RECEPTOR-LIKE SERINE_THREONINE-PROTEIN KINASE GSO1"/>
    <property type="match status" value="1"/>
</dbReference>